<evidence type="ECO:0000256" key="6">
    <source>
        <dbReference type="ARBA" id="ARBA00022989"/>
    </source>
</evidence>
<evidence type="ECO:0000256" key="5">
    <source>
        <dbReference type="ARBA" id="ARBA00022692"/>
    </source>
</evidence>
<dbReference type="InterPro" id="IPR052029">
    <property type="entry name" value="PpiD_chaperone"/>
</dbReference>
<dbReference type="EMBL" id="FODT01000005">
    <property type="protein sequence ID" value="SEO87326.1"/>
    <property type="molecule type" value="Genomic_DNA"/>
</dbReference>
<keyword evidence="4" id="KW-0997">Cell inner membrane</keyword>
<keyword evidence="14 17" id="KW-0413">Isomerase</keyword>
<feature type="transmembrane region" description="Helical" evidence="15">
    <location>
        <begin position="12"/>
        <end position="35"/>
    </location>
</feature>
<dbReference type="OrthoDB" id="9768393at2"/>
<dbReference type="AlphaFoldDB" id="A0A1H8T9A8"/>
<evidence type="ECO:0000313" key="18">
    <source>
        <dbReference type="Proteomes" id="UP000199615"/>
    </source>
</evidence>
<dbReference type="GO" id="GO:0005886">
    <property type="term" value="C:plasma membrane"/>
    <property type="evidence" value="ECO:0007669"/>
    <property type="project" value="UniProtKB-SubCell"/>
</dbReference>
<keyword evidence="5 15" id="KW-0812">Transmembrane</keyword>
<evidence type="ECO:0000256" key="4">
    <source>
        <dbReference type="ARBA" id="ARBA00022519"/>
    </source>
</evidence>
<keyword evidence="7 15" id="KW-0472">Membrane</keyword>
<evidence type="ECO:0000256" key="13">
    <source>
        <dbReference type="ARBA" id="ARBA00042775"/>
    </source>
</evidence>
<feature type="domain" description="PpiC" evidence="16">
    <location>
        <begin position="270"/>
        <end position="357"/>
    </location>
</feature>
<sequence length="633" mass="69069">MLRGIRNASSNWFGKTVMIIVMGVLIISFAVWGIADIFRGFGRSTLAQIGGTEISTEQFRQTYNDRLQQIGRQFGRPLTPDQARAFGIDRQVLQQVIAEAALDEDARRLQLGQSDDETMRSILNDPSFKGTNGAFDPGRFQQVIRQFGFTEQRYIAEQRKVALRRQIAGTITAGLAPSNTMLLVASQFQNEQRAIDYLKLTDAQVGTIEPPSAEALAAFYEDHKAQFRAPEYRKVAFVALTPESIAKWTDVSDADARKLFDERKDKLSTPEKRQVLQIVFPNAEEAQAARARITEGASFEDITNQRGLKPADVELGLVGKAEMLDPAVAKVAFALPLNEVSQPIPGAFGTALVKVAKIEPGVQPSYESVAPTIKRDVALERARAQVMAQHDKMEDARAGGANVIEASKMLGLNAVTIEAVDRSGRGPDGQPVKDIPQGLELATSAFNSDVGVDTEQINYQNGYVWFDVLGVTPSRERSLAEVKDQVEARWRTEQVTSRLRTMAAELVQKLGANGKLAEVAPQGVKVETASGLKREGATPGVPATVVEAVFRTAKDGVGQSPGGNGNEWFVYRVTDVTVPPVDLASDDAKKLKDALLQRMNDEQVGEYIAWLERDIGTKINQQAVAQATGAATN</sequence>
<evidence type="ECO:0000259" key="16">
    <source>
        <dbReference type="PROSITE" id="PS50198"/>
    </source>
</evidence>
<evidence type="ECO:0000256" key="14">
    <source>
        <dbReference type="PROSITE-ProRule" id="PRU00278"/>
    </source>
</evidence>
<accession>A0A1H8T9A8</accession>
<evidence type="ECO:0000313" key="17">
    <source>
        <dbReference type="EMBL" id="SEO87326.1"/>
    </source>
</evidence>
<evidence type="ECO:0000256" key="1">
    <source>
        <dbReference type="ARBA" id="ARBA00004382"/>
    </source>
</evidence>
<dbReference type="InterPro" id="IPR046357">
    <property type="entry name" value="PPIase_dom_sf"/>
</dbReference>
<dbReference type="SUPFAM" id="SSF109998">
    <property type="entry name" value="Triger factor/SurA peptide-binding domain-like"/>
    <property type="match status" value="1"/>
</dbReference>
<dbReference type="InterPro" id="IPR027304">
    <property type="entry name" value="Trigger_fact/SurA_dom_sf"/>
</dbReference>
<evidence type="ECO:0000256" key="15">
    <source>
        <dbReference type="SAM" id="Phobius"/>
    </source>
</evidence>
<keyword evidence="14" id="KW-0697">Rotamase</keyword>
<evidence type="ECO:0000256" key="8">
    <source>
        <dbReference type="ARBA" id="ARBA00023186"/>
    </source>
</evidence>
<dbReference type="Pfam" id="PF13145">
    <property type="entry name" value="Rotamase_2"/>
    <property type="match status" value="1"/>
</dbReference>
<keyword evidence="6 15" id="KW-1133">Transmembrane helix</keyword>
<keyword evidence="8" id="KW-0143">Chaperone</keyword>
<dbReference type="InterPro" id="IPR000297">
    <property type="entry name" value="PPIase_PpiC"/>
</dbReference>
<evidence type="ECO:0000256" key="3">
    <source>
        <dbReference type="ARBA" id="ARBA00022475"/>
    </source>
</evidence>
<proteinExistence type="inferred from homology"/>
<dbReference type="RefSeq" id="WP_092684072.1">
    <property type="nucleotide sequence ID" value="NZ_FODT01000005.1"/>
</dbReference>
<dbReference type="SUPFAM" id="SSF54534">
    <property type="entry name" value="FKBP-like"/>
    <property type="match status" value="1"/>
</dbReference>
<reference evidence="18" key="1">
    <citation type="submission" date="2016-10" db="EMBL/GenBank/DDBJ databases">
        <authorList>
            <person name="Varghese N."/>
            <person name="Submissions S."/>
        </authorList>
    </citation>
    <scope>NUCLEOTIDE SEQUENCE [LARGE SCALE GENOMIC DNA]</scope>
    <source>
        <strain evidence="18">DSM 123</strain>
    </source>
</reference>
<dbReference type="PANTHER" id="PTHR47529">
    <property type="entry name" value="PEPTIDYL-PROLYL CIS-TRANS ISOMERASE D"/>
    <property type="match status" value="1"/>
</dbReference>
<dbReference type="Proteomes" id="UP000199615">
    <property type="component" value="Unassembled WGS sequence"/>
</dbReference>
<dbReference type="PROSITE" id="PS50198">
    <property type="entry name" value="PPIC_PPIASE_2"/>
    <property type="match status" value="1"/>
</dbReference>
<name>A0A1H8T9A8_9BRAD</name>
<evidence type="ECO:0000256" key="10">
    <source>
        <dbReference type="ARBA" id="ARBA00031484"/>
    </source>
</evidence>
<gene>
    <name evidence="17" type="ORF">SAMN05444123_105280</name>
</gene>
<evidence type="ECO:0000256" key="12">
    <source>
        <dbReference type="ARBA" id="ARBA00040743"/>
    </source>
</evidence>
<keyword evidence="18" id="KW-1185">Reference proteome</keyword>
<dbReference type="GO" id="GO:0003755">
    <property type="term" value="F:peptidyl-prolyl cis-trans isomerase activity"/>
    <property type="evidence" value="ECO:0007669"/>
    <property type="project" value="UniProtKB-KW"/>
</dbReference>
<organism evidence="17 18">
    <name type="scientific">Rhodopseudomonas pseudopalustris</name>
    <dbReference type="NCBI Taxonomy" id="1513892"/>
    <lineage>
        <taxon>Bacteria</taxon>
        <taxon>Pseudomonadati</taxon>
        <taxon>Pseudomonadota</taxon>
        <taxon>Alphaproteobacteria</taxon>
        <taxon>Hyphomicrobiales</taxon>
        <taxon>Nitrobacteraceae</taxon>
        <taxon>Rhodopseudomonas</taxon>
    </lineage>
</organism>
<dbReference type="PANTHER" id="PTHR47529:SF1">
    <property type="entry name" value="PERIPLASMIC CHAPERONE PPID"/>
    <property type="match status" value="1"/>
</dbReference>
<keyword evidence="3" id="KW-1003">Cell membrane</keyword>
<evidence type="ECO:0000256" key="11">
    <source>
        <dbReference type="ARBA" id="ARBA00038408"/>
    </source>
</evidence>
<evidence type="ECO:0000256" key="7">
    <source>
        <dbReference type="ARBA" id="ARBA00023136"/>
    </source>
</evidence>
<evidence type="ECO:0000256" key="9">
    <source>
        <dbReference type="ARBA" id="ARBA00030642"/>
    </source>
</evidence>
<protein>
    <recommendedName>
        <fullName evidence="2">Parvulin-like PPIase</fullName>
    </recommendedName>
    <alternativeName>
        <fullName evidence="9">Peptidyl-prolyl cis-trans isomerase plp</fullName>
    </alternativeName>
    <alternativeName>
        <fullName evidence="12">Periplasmic chaperone PpiD</fullName>
    </alternativeName>
    <alternativeName>
        <fullName evidence="13">Periplasmic folding chaperone</fullName>
    </alternativeName>
    <alternativeName>
        <fullName evidence="10">Rotamase plp</fullName>
    </alternativeName>
</protein>
<comment type="subcellular location">
    <subcellularLocation>
        <location evidence="1">Cell inner membrane</location>
        <topology evidence="1">Single-pass type II membrane protein</topology>
        <orientation evidence="1">Periplasmic side</orientation>
    </subcellularLocation>
</comment>
<dbReference type="Pfam" id="PF13624">
    <property type="entry name" value="SurA_N_3"/>
    <property type="match status" value="1"/>
</dbReference>
<comment type="similarity">
    <text evidence="11">Belongs to the PpiD chaperone family.</text>
</comment>
<dbReference type="Gene3D" id="3.10.50.40">
    <property type="match status" value="1"/>
</dbReference>
<evidence type="ECO:0000256" key="2">
    <source>
        <dbReference type="ARBA" id="ARBA00018370"/>
    </source>
</evidence>